<feature type="compositionally biased region" description="Low complexity" evidence="1">
    <location>
        <begin position="1"/>
        <end position="13"/>
    </location>
</feature>
<feature type="region of interest" description="Disordered" evidence="1">
    <location>
        <begin position="1"/>
        <end position="21"/>
    </location>
</feature>
<protein>
    <submittedName>
        <fullName evidence="2">Uncharacterized protein</fullName>
    </submittedName>
</protein>
<dbReference type="AlphaFoldDB" id="A0A8X7VS16"/>
<evidence type="ECO:0000256" key="1">
    <source>
        <dbReference type="SAM" id="MobiDB-lite"/>
    </source>
</evidence>
<sequence>MSSSAVFASESASPHATFDDHHLGWSTQVSMYHSLKPTNTSVQGSTLNSVTATTLDVVNFFIDP</sequence>
<keyword evidence="3" id="KW-1185">Reference proteome</keyword>
<accession>A0A8X7VS16</accession>
<gene>
    <name evidence="2" type="ORF">Bca52824_019698</name>
</gene>
<organism evidence="2 3">
    <name type="scientific">Brassica carinata</name>
    <name type="common">Ethiopian mustard</name>
    <name type="synonym">Abyssinian cabbage</name>
    <dbReference type="NCBI Taxonomy" id="52824"/>
    <lineage>
        <taxon>Eukaryota</taxon>
        <taxon>Viridiplantae</taxon>
        <taxon>Streptophyta</taxon>
        <taxon>Embryophyta</taxon>
        <taxon>Tracheophyta</taxon>
        <taxon>Spermatophyta</taxon>
        <taxon>Magnoliopsida</taxon>
        <taxon>eudicotyledons</taxon>
        <taxon>Gunneridae</taxon>
        <taxon>Pentapetalae</taxon>
        <taxon>rosids</taxon>
        <taxon>malvids</taxon>
        <taxon>Brassicales</taxon>
        <taxon>Brassicaceae</taxon>
        <taxon>Brassiceae</taxon>
        <taxon>Brassica</taxon>
    </lineage>
</organism>
<comment type="caution">
    <text evidence="2">The sequence shown here is derived from an EMBL/GenBank/DDBJ whole genome shotgun (WGS) entry which is preliminary data.</text>
</comment>
<dbReference type="Proteomes" id="UP000886595">
    <property type="component" value="Unassembled WGS sequence"/>
</dbReference>
<reference evidence="2 3" key="1">
    <citation type="submission" date="2020-02" db="EMBL/GenBank/DDBJ databases">
        <authorList>
            <person name="Ma Q."/>
            <person name="Huang Y."/>
            <person name="Song X."/>
            <person name="Pei D."/>
        </authorList>
    </citation>
    <scope>NUCLEOTIDE SEQUENCE [LARGE SCALE GENOMIC DNA]</scope>
    <source>
        <strain evidence="2">Sxm20200214</strain>
        <tissue evidence="2">Leaf</tissue>
    </source>
</reference>
<proteinExistence type="predicted"/>
<name>A0A8X7VS16_BRACI</name>
<evidence type="ECO:0000313" key="3">
    <source>
        <dbReference type="Proteomes" id="UP000886595"/>
    </source>
</evidence>
<evidence type="ECO:0000313" key="2">
    <source>
        <dbReference type="EMBL" id="KAG2316576.1"/>
    </source>
</evidence>
<dbReference type="EMBL" id="JAAMPC010000004">
    <property type="protein sequence ID" value="KAG2316576.1"/>
    <property type="molecule type" value="Genomic_DNA"/>
</dbReference>